<dbReference type="Pfam" id="PF13715">
    <property type="entry name" value="CarbopepD_reg_2"/>
    <property type="match status" value="1"/>
</dbReference>
<evidence type="ECO:0000313" key="13">
    <source>
        <dbReference type="Proteomes" id="UP000664044"/>
    </source>
</evidence>
<reference evidence="12 13" key="1">
    <citation type="submission" date="2021-03" db="EMBL/GenBank/DDBJ databases">
        <title>Muricauda lutimaris sp. nov. and Muricauda ruestringensis sp. nov, two marine members of the Flavobacteriaceae isolated from deep sea sediments of Western Pacific.</title>
        <authorList>
            <person name="Zhao S."/>
            <person name="Liu R."/>
        </authorList>
    </citation>
    <scope>NUCLEOTIDE SEQUENCE [LARGE SCALE GENOMIC DNA]</scope>
    <source>
        <strain evidence="12 13">BC31-1-A7</strain>
    </source>
</reference>
<comment type="subcellular location">
    <subcellularLocation>
        <location evidence="1 8">Cell outer membrane</location>
        <topology evidence="1 8">Multi-pass membrane protein</topology>
    </subcellularLocation>
</comment>
<dbReference type="Gene3D" id="2.60.40.1120">
    <property type="entry name" value="Carboxypeptidase-like, regulatory domain"/>
    <property type="match status" value="1"/>
</dbReference>
<evidence type="ECO:0000256" key="1">
    <source>
        <dbReference type="ARBA" id="ARBA00004571"/>
    </source>
</evidence>
<dbReference type="InterPro" id="IPR012910">
    <property type="entry name" value="Plug_dom"/>
</dbReference>
<dbReference type="NCBIfam" id="TIGR04056">
    <property type="entry name" value="OMP_RagA_SusC"/>
    <property type="match status" value="1"/>
</dbReference>
<accession>A0ABS3G6T8</accession>
<dbReference type="SUPFAM" id="SSF56935">
    <property type="entry name" value="Porins"/>
    <property type="match status" value="1"/>
</dbReference>
<organism evidence="12 13">
    <name type="scientific">Flagellimonas aurea</name>
    <dbReference type="NCBI Taxonomy" id="2915619"/>
    <lineage>
        <taxon>Bacteria</taxon>
        <taxon>Pseudomonadati</taxon>
        <taxon>Bacteroidota</taxon>
        <taxon>Flavobacteriia</taxon>
        <taxon>Flavobacteriales</taxon>
        <taxon>Flavobacteriaceae</taxon>
        <taxon>Flagellimonas</taxon>
    </lineage>
</organism>
<dbReference type="InterPro" id="IPR023997">
    <property type="entry name" value="TonB-dep_OMP_SusC/RagA_CS"/>
</dbReference>
<dbReference type="InterPro" id="IPR023996">
    <property type="entry name" value="TonB-dep_OMP_SusC/RagA"/>
</dbReference>
<dbReference type="InterPro" id="IPR037066">
    <property type="entry name" value="Plug_dom_sf"/>
</dbReference>
<protein>
    <submittedName>
        <fullName evidence="12">TonB-dependent receptor</fullName>
    </submittedName>
</protein>
<evidence type="ECO:0000259" key="11">
    <source>
        <dbReference type="Pfam" id="PF07715"/>
    </source>
</evidence>
<keyword evidence="4 8" id="KW-0812">Transmembrane</keyword>
<dbReference type="InterPro" id="IPR039426">
    <property type="entry name" value="TonB-dep_rcpt-like"/>
</dbReference>
<sequence length="1003" mass="111842">MKLANFLFKECLGTNCLKKQLVLSLFCVFVAQAGFSQQTVTGNITDEQGIPIAGAAVLEKNTANGTATDFDGNYEITTSQSDAVLVFSYLGFVSQEIPVQGKSTINVVLKEDLQQLSEVVVIGYGTQKRADVTSSVATVKSEDFVQGNVKDAAQLIQGKVAGLSVSAPSGDPTEGTQINLRGFSSLTGGSNPLVLVDGVPGSLNTVAPEDIESIDVLKDGSATAIYGTRGTNGVIIITTKKGSADMKPTIEYNGYASLSTIADRLDFLDAGELRQKFNEGYTFNGANIQDFGSDTDWVDQITRDAYSQVHNLIFRAGNSTSNMTASLNYRDLEGIFLKSDNKRHTARVSVNHAMFDNRLKANVGVILSEQTFNALGDGASFNPYIYRQALIRNPTEPVYNEDGTWYERDVYFYDNPVAYIQETIGQNRYRNTRFDFSLSYDFGDHVTIKGLYTRKGNSNIRGFYETKNHVSTTKNGQEGFASRGTDDYVGNYGQFTVDYDNSFGKHKVTGLVGYNYEDNTSEGFWATNRRFPTDGFTYNNIGSGQGLQLGEAGMYSEKYSDKLIAFFSRVTYNYDDRYLLMASMRREGSSRFGEDNKWGNFPGISLGWRVDQESFADNWDWLSNLKLRTGFGITGINAGANYQALSGLKYGDYFLNNGQWVRELVPSRNANPNLRWEKKEEFNLGLDFGVLDGRINGSVDYYNRTTKDALLNYSVPTPPYFYGEIAANVAQIKNTGLEFLLNVTPFQTDNFEWTANLTYSTNTNEVVSLSNGEFQLTNDFFDEGYTGEPIQIETHRIQEGQPIGNFFGLKSVDITEDGIWVIERPDGTLVPATEATTDDRQVLGNGLPKTYYSWNNTVKYKNWDLMVNLRGALDYQILNFSRMFYENPTISYNTLDSAYDMVYGKAVLQDVQRFVSYYVEDGDFLKIDNVTLGYTLPKDAIKFAQSFRIYASGLNLATITGYKGIDPEVNRNRTPNDGIVPGNDNRDKYPSIRTFTLGINFTF</sequence>
<evidence type="ECO:0000256" key="4">
    <source>
        <dbReference type="ARBA" id="ARBA00022692"/>
    </source>
</evidence>
<dbReference type="EMBL" id="JAFLNL010000008">
    <property type="protein sequence ID" value="MBO0355105.1"/>
    <property type="molecule type" value="Genomic_DNA"/>
</dbReference>
<dbReference type="Pfam" id="PF07715">
    <property type="entry name" value="Plug"/>
    <property type="match status" value="1"/>
</dbReference>
<proteinExistence type="inferred from homology"/>
<keyword evidence="13" id="KW-1185">Reference proteome</keyword>
<feature type="domain" description="TonB-dependent receptor plug" evidence="11">
    <location>
        <begin position="130"/>
        <end position="234"/>
    </location>
</feature>
<keyword evidence="7 8" id="KW-0998">Cell outer membrane</keyword>
<dbReference type="InterPro" id="IPR036942">
    <property type="entry name" value="Beta-barrel_TonB_sf"/>
</dbReference>
<evidence type="ECO:0000256" key="9">
    <source>
        <dbReference type="RuleBase" id="RU003357"/>
    </source>
</evidence>
<keyword evidence="5 9" id="KW-0798">TonB box</keyword>
<keyword evidence="6 8" id="KW-0472">Membrane</keyword>
<keyword evidence="3 8" id="KW-1134">Transmembrane beta strand</keyword>
<dbReference type="NCBIfam" id="TIGR04057">
    <property type="entry name" value="SusC_RagA_signa"/>
    <property type="match status" value="1"/>
</dbReference>
<evidence type="ECO:0000259" key="10">
    <source>
        <dbReference type="Pfam" id="PF00593"/>
    </source>
</evidence>
<evidence type="ECO:0000256" key="8">
    <source>
        <dbReference type="PROSITE-ProRule" id="PRU01360"/>
    </source>
</evidence>
<dbReference type="RefSeq" id="WP_207034921.1">
    <property type="nucleotide sequence ID" value="NZ_JAFLNL010000008.1"/>
</dbReference>
<dbReference type="Gene3D" id="2.40.170.20">
    <property type="entry name" value="TonB-dependent receptor, beta-barrel domain"/>
    <property type="match status" value="1"/>
</dbReference>
<evidence type="ECO:0000256" key="7">
    <source>
        <dbReference type="ARBA" id="ARBA00023237"/>
    </source>
</evidence>
<name>A0ABS3G6T8_9FLAO</name>
<gene>
    <name evidence="12" type="ORF">J0656_13860</name>
</gene>
<dbReference type="PROSITE" id="PS52016">
    <property type="entry name" value="TONB_DEPENDENT_REC_3"/>
    <property type="match status" value="1"/>
</dbReference>
<dbReference type="SUPFAM" id="SSF49464">
    <property type="entry name" value="Carboxypeptidase regulatory domain-like"/>
    <property type="match status" value="1"/>
</dbReference>
<comment type="similarity">
    <text evidence="8 9">Belongs to the TonB-dependent receptor family.</text>
</comment>
<comment type="caution">
    <text evidence="12">The sequence shown here is derived from an EMBL/GenBank/DDBJ whole genome shotgun (WGS) entry which is preliminary data.</text>
</comment>
<evidence type="ECO:0000256" key="6">
    <source>
        <dbReference type="ARBA" id="ARBA00023136"/>
    </source>
</evidence>
<keyword evidence="12" id="KW-0675">Receptor</keyword>
<keyword evidence="2 8" id="KW-0813">Transport</keyword>
<dbReference type="InterPro" id="IPR008969">
    <property type="entry name" value="CarboxyPept-like_regulatory"/>
</dbReference>
<dbReference type="Pfam" id="PF00593">
    <property type="entry name" value="TonB_dep_Rec_b-barrel"/>
    <property type="match status" value="1"/>
</dbReference>
<evidence type="ECO:0000256" key="2">
    <source>
        <dbReference type="ARBA" id="ARBA00022448"/>
    </source>
</evidence>
<evidence type="ECO:0000256" key="5">
    <source>
        <dbReference type="ARBA" id="ARBA00023077"/>
    </source>
</evidence>
<evidence type="ECO:0000256" key="3">
    <source>
        <dbReference type="ARBA" id="ARBA00022452"/>
    </source>
</evidence>
<feature type="domain" description="TonB-dependent receptor-like beta-barrel" evidence="10">
    <location>
        <begin position="396"/>
        <end position="956"/>
    </location>
</feature>
<dbReference type="Gene3D" id="2.170.130.10">
    <property type="entry name" value="TonB-dependent receptor, plug domain"/>
    <property type="match status" value="1"/>
</dbReference>
<evidence type="ECO:0000313" key="12">
    <source>
        <dbReference type="EMBL" id="MBO0355105.1"/>
    </source>
</evidence>
<dbReference type="Proteomes" id="UP000664044">
    <property type="component" value="Unassembled WGS sequence"/>
</dbReference>
<dbReference type="InterPro" id="IPR000531">
    <property type="entry name" value="Beta-barrel_TonB"/>
</dbReference>